<reference evidence="2" key="1">
    <citation type="submission" date="2014-09" db="EMBL/GenBank/DDBJ databases">
        <authorList>
            <person name="Magalhaes I.L.F."/>
            <person name="Oliveira U."/>
            <person name="Santos F.R."/>
            <person name="Vidigal T.H.D.A."/>
            <person name="Brescovit A.D."/>
            <person name="Santos A.J."/>
        </authorList>
    </citation>
    <scope>NUCLEOTIDE SEQUENCE</scope>
    <source>
        <tissue evidence="2">Shoot tissue taken approximately 20 cm above the soil surface</tissue>
    </source>
</reference>
<feature type="compositionally biased region" description="Pro residues" evidence="1">
    <location>
        <begin position="30"/>
        <end position="45"/>
    </location>
</feature>
<feature type="region of interest" description="Disordered" evidence="1">
    <location>
        <begin position="1"/>
        <end position="46"/>
    </location>
</feature>
<dbReference type="AlphaFoldDB" id="A0A0A9PX42"/>
<organism evidence="2">
    <name type="scientific">Arundo donax</name>
    <name type="common">Giant reed</name>
    <name type="synonym">Donax arundinaceus</name>
    <dbReference type="NCBI Taxonomy" id="35708"/>
    <lineage>
        <taxon>Eukaryota</taxon>
        <taxon>Viridiplantae</taxon>
        <taxon>Streptophyta</taxon>
        <taxon>Embryophyta</taxon>
        <taxon>Tracheophyta</taxon>
        <taxon>Spermatophyta</taxon>
        <taxon>Magnoliopsida</taxon>
        <taxon>Liliopsida</taxon>
        <taxon>Poales</taxon>
        <taxon>Poaceae</taxon>
        <taxon>PACMAD clade</taxon>
        <taxon>Arundinoideae</taxon>
        <taxon>Arundineae</taxon>
        <taxon>Arundo</taxon>
    </lineage>
</organism>
<name>A0A0A9PX42_ARUDO</name>
<proteinExistence type="predicted"/>
<accession>A0A0A9PX42</accession>
<reference evidence="2" key="2">
    <citation type="journal article" date="2015" name="Data Brief">
        <title>Shoot transcriptome of the giant reed, Arundo donax.</title>
        <authorList>
            <person name="Barrero R.A."/>
            <person name="Guerrero F.D."/>
            <person name="Moolhuijzen P."/>
            <person name="Goolsby J.A."/>
            <person name="Tidwell J."/>
            <person name="Bellgard S.E."/>
            <person name="Bellgard M.I."/>
        </authorList>
    </citation>
    <scope>NUCLEOTIDE SEQUENCE</scope>
    <source>
        <tissue evidence="2">Shoot tissue taken approximately 20 cm above the soil surface</tissue>
    </source>
</reference>
<sequence length="125" mass="13159">MRRSRRPPSSWWTARSAARGPASRCSYPAPSAPPTAGPPSPPPTCRWPAPWLPDCSGGGTPVTMVPARGIASSPRSKCFPWSLPGLGSHGQQPVQRLGVGGAPPSSREQSTGGRSSAVGLHWWKR</sequence>
<evidence type="ECO:0000313" key="2">
    <source>
        <dbReference type="EMBL" id="JAD69856.1"/>
    </source>
</evidence>
<evidence type="ECO:0000256" key="1">
    <source>
        <dbReference type="SAM" id="MobiDB-lite"/>
    </source>
</evidence>
<protein>
    <submittedName>
        <fullName evidence="2">Uncharacterized protein</fullName>
    </submittedName>
</protein>
<feature type="region of interest" description="Disordered" evidence="1">
    <location>
        <begin position="82"/>
        <end position="125"/>
    </location>
</feature>
<dbReference type="EMBL" id="GBRH01228039">
    <property type="protein sequence ID" value="JAD69856.1"/>
    <property type="molecule type" value="Transcribed_RNA"/>
</dbReference>